<evidence type="ECO:0000256" key="5">
    <source>
        <dbReference type="ARBA" id="ARBA00022679"/>
    </source>
</evidence>
<evidence type="ECO:0000256" key="13">
    <source>
        <dbReference type="SAM" id="MobiDB-lite"/>
    </source>
</evidence>
<dbReference type="Proteomes" id="UP001235094">
    <property type="component" value="Unassembled WGS sequence"/>
</dbReference>
<reference evidence="15 16" key="1">
    <citation type="submission" date="2023-07" db="EMBL/GenBank/DDBJ databases">
        <title>Genomic Encyclopedia of Type Strains, Phase IV (KMG-IV): sequencing the most valuable type-strain genomes for metagenomic binning, comparative biology and taxonomic classification.</title>
        <authorList>
            <person name="Goeker M."/>
        </authorList>
    </citation>
    <scope>NUCLEOTIDE SEQUENCE [LARGE SCALE GENOMIC DNA]</scope>
    <source>
        <strain evidence="15 16">DSM 15561</strain>
    </source>
</reference>
<comment type="function">
    <text evidence="1">Responsible for the formation of the pyrimidine heterocycle in the thiamine biosynthesis pathway. Catalyzes the formation of hydroxymethylpyrimidine phosphate (HMP-P) from histidine and pyridoxal phosphate (PLP). The protein uses PLP and the active site histidine to form HMP-P, generating an inactive enzyme. The enzyme can only undergo a single turnover, which suggests it is a suicide enzyme.</text>
</comment>
<sequence length="391" mass="41859">MLKLFRRHPTRFAPTGPRAPAEGAAPMAGTAGLATTLAKTLTKTLAKRLTKRLTTTLATTMTLTATLALAASTGAQAQTPVKFTLDWVFQGPTSPFLVALEKGYYKAEGLDVTMDPGQGSAGAVQRVATGAYDIGFADVNSLIEYNAKNPGKEVLCVFMAYDFPPFGVHTLKKNGIVTPADLKGKKLGAPVFDASFRLFPAFAKKVGLDPGSVEHVNLTPQLREQSLVQGTVDFISGHYFSSVLDLKARGVKAEDIVSFNYSDYGMDVYGNGIIVSPAFADKPEVVKGFLRATAKAWKEVAADPAIGVAAAMARDPLIDPKLETERLNLSLKMNVLTPYVKENGMGDVDPARFARSVQDVADAFGLPSAPAPDKVFTNRYLPARQDRMIAP</sequence>
<evidence type="ECO:0000313" key="16">
    <source>
        <dbReference type="Proteomes" id="UP001235094"/>
    </source>
</evidence>
<dbReference type="PANTHER" id="PTHR31528:SF1">
    <property type="entry name" value="4-AMINO-5-HYDROXYMETHYL-2-METHYLPYRIMIDINE PHOSPHATE SYNTHASE THI11-RELATED"/>
    <property type="match status" value="1"/>
</dbReference>
<feature type="region of interest" description="Disordered" evidence="13">
    <location>
        <begin position="1"/>
        <end position="26"/>
    </location>
</feature>
<gene>
    <name evidence="15" type="ORF">QOZ99_000142</name>
</gene>
<accession>A0ABU0LKS5</accession>
<keyword evidence="6" id="KW-0479">Metal-binding</keyword>
<evidence type="ECO:0000256" key="2">
    <source>
        <dbReference type="ARBA" id="ARBA00004948"/>
    </source>
</evidence>
<dbReference type="SUPFAM" id="SSF53850">
    <property type="entry name" value="Periplasmic binding protein-like II"/>
    <property type="match status" value="1"/>
</dbReference>
<dbReference type="PANTHER" id="PTHR31528">
    <property type="entry name" value="4-AMINO-5-HYDROXYMETHYL-2-METHYLPYRIMIDINE PHOSPHATE SYNTHASE THI11-RELATED"/>
    <property type="match status" value="1"/>
</dbReference>
<evidence type="ECO:0000256" key="8">
    <source>
        <dbReference type="ARBA" id="ARBA00022977"/>
    </source>
</evidence>
<dbReference type="InterPro" id="IPR033131">
    <property type="entry name" value="Pectinesterase_Asp_AS"/>
</dbReference>
<feature type="compositionally biased region" description="Basic residues" evidence="13">
    <location>
        <begin position="1"/>
        <end position="10"/>
    </location>
</feature>
<keyword evidence="8" id="KW-0784">Thiamine biosynthesis</keyword>
<name>A0ABU0LKS5_9HYPH</name>
<evidence type="ECO:0000256" key="11">
    <source>
        <dbReference type="ARBA" id="ARBA00048179"/>
    </source>
</evidence>
<evidence type="ECO:0000256" key="3">
    <source>
        <dbReference type="ARBA" id="ARBA00009406"/>
    </source>
</evidence>
<comment type="subunit">
    <text evidence="4">Homodimer.</text>
</comment>
<evidence type="ECO:0000256" key="1">
    <source>
        <dbReference type="ARBA" id="ARBA00003469"/>
    </source>
</evidence>
<evidence type="ECO:0000256" key="4">
    <source>
        <dbReference type="ARBA" id="ARBA00011738"/>
    </source>
</evidence>
<evidence type="ECO:0000256" key="12">
    <source>
        <dbReference type="PROSITE-ProRule" id="PRU10040"/>
    </source>
</evidence>
<evidence type="ECO:0000256" key="9">
    <source>
        <dbReference type="ARBA" id="ARBA00023004"/>
    </source>
</evidence>
<comment type="pathway">
    <text evidence="2">Cofactor biosynthesis; thiamine diphosphate biosynthesis.</text>
</comment>
<feature type="active site" evidence="12">
    <location>
        <position position="233"/>
    </location>
</feature>
<evidence type="ECO:0000256" key="10">
    <source>
        <dbReference type="ARBA" id="ARBA00033171"/>
    </source>
</evidence>
<proteinExistence type="inferred from homology"/>
<dbReference type="Pfam" id="PF09084">
    <property type="entry name" value="NMT1"/>
    <property type="match status" value="1"/>
</dbReference>
<dbReference type="InterPro" id="IPR015168">
    <property type="entry name" value="SsuA/THI5"/>
</dbReference>
<protein>
    <recommendedName>
        <fullName evidence="10">Thiamine pyrimidine synthase</fullName>
    </recommendedName>
</protein>
<dbReference type="InterPro" id="IPR027939">
    <property type="entry name" value="NMT1/THI5"/>
</dbReference>
<evidence type="ECO:0000313" key="15">
    <source>
        <dbReference type="EMBL" id="MDQ0509265.1"/>
    </source>
</evidence>
<keyword evidence="5" id="KW-0808">Transferase</keyword>
<keyword evidence="16" id="KW-1185">Reference proteome</keyword>
<evidence type="ECO:0000256" key="7">
    <source>
        <dbReference type="ARBA" id="ARBA00022898"/>
    </source>
</evidence>
<keyword evidence="7" id="KW-0663">Pyridoxal phosphate</keyword>
<organism evidence="15 16">
    <name type="scientific">Ancylobacter amanitiformis</name>
    <dbReference type="NCBI Taxonomy" id="217069"/>
    <lineage>
        <taxon>Bacteria</taxon>
        <taxon>Pseudomonadati</taxon>
        <taxon>Pseudomonadota</taxon>
        <taxon>Alphaproteobacteria</taxon>
        <taxon>Hyphomicrobiales</taxon>
        <taxon>Xanthobacteraceae</taxon>
        <taxon>Ancylobacter</taxon>
    </lineage>
</organism>
<comment type="catalytic activity">
    <reaction evidence="11">
        <text>N(6)-(pyridoxal phosphate)-L-lysyl-[4-amino-5-hydroxymethyl-2-methylpyrimidine phosphate synthase] + L-histidyl-[4-amino-5-hydroxymethyl-2-methylpyrimidine phosphate synthase] + 2 Fe(3+) + 4 H2O = L-lysyl-[4-amino-5-hydroxymethyl-2-methylpyrimidine phosphate synthase] + (2S)-2-amino-5-hydroxy-4-oxopentanoyl-[4-amino-5-hydroxymethyl-2-methylpyrimidine phosphate synthase] + 4-amino-2-methyl-5-(phosphooxymethyl)pyrimidine + 3-oxopropanoate + 2 Fe(2+) + 2 H(+)</text>
        <dbReference type="Rhea" id="RHEA:65756"/>
        <dbReference type="Rhea" id="RHEA-COMP:16892"/>
        <dbReference type="Rhea" id="RHEA-COMP:16893"/>
        <dbReference type="Rhea" id="RHEA-COMP:16894"/>
        <dbReference type="Rhea" id="RHEA-COMP:16895"/>
        <dbReference type="ChEBI" id="CHEBI:15377"/>
        <dbReference type="ChEBI" id="CHEBI:15378"/>
        <dbReference type="ChEBI" id="CHEBI:29033"/>
        <dbReference type="ChEBI" id="CHEBI:29034"/>
        <dbReference type="ChEBI" id="CHEBI:29969"/>
        <dbReference type="ChEBI" id="CHEBI:29979"/>
        <dbReference type="ChEBI" id="CHEBI:33190"/>
        <dbReference type="ChEBI" id="CHEBI:58354"/>
        <dbReference type="ChEBI" id="CHEBI:143915"/>
        <dbReference type="ChEBI" id="CHEBI:157692"/>
    </reaction>
    <physiologicalReaction direction="left-to-right" evidence="11">
        <dbReference type="Rhea" id="RHEA:65757"/>
    </physiologicalReaction>
</comment>
<dbReference type="RefSeq" id="WP_306887951.1">
    <property type="nucleotide sequence ID" value="NZ_JAUSVR010000001.1"/>
</dbReference>
<keyword evidence="9" id="KW-0408">Iron</keyword>
<dbReference type="Gene3D" id="3.40.190.10">
    <property type="entry name" value="Periplasmic binding protein-like II"/>
    <property type="match status" value="2"/>
</dbReference>
<comment type="similarity">
    <text evidence="3">Belongs to the NMT1/THI5 family.</text>
</comment>
<dbReference type="EMBL" id="JAUSVR010000001">
    <property type="protein sequence ID" value="MDQ0509265.1"/>
    <property type="molecule type" value="Genomic_DNA"/>
</dbReference>
<feature type="domain" description="SsuA/THI5-like" evidence="14">
    <location>
        <begin position="94"/>
        <end position="305"/>
    </location>
</feature>
<dbReference type="PROSITE" id="PS00503">
    <property type="entry name" value="PECTINESTERASE_2"/>
    <property type="match status" value="1"/>
</dbReference>
<evidence type="ECO:0000256" key="6">
    <source>
        <dbReference type="ARBA" id="ARBA00022723"/>
    </source>
</evidence>
<comment type="caution">
    <text evidence="15">The sequence shown here is derived from an EMBL/GenBank/DDBJ whole genome shotgun (WGS) entry which is preliminary data.</text>
</comment>
<evidence type="ECO:0000259" key="14">
    <source>
        <dbReference type="Pfam" id="PF09084"/>
    </source>
</evidence>